<organism evidence="1">
    <name type="scientific">Tanacetum cinerariifolium</name>
    <name type="common">Dalmatian daisy</name>
    <name type="synonym">Chrysanthemum cinerariifolium</name>
    <dbReference type="NCBI Taxonomy" id="118510"/>
    <lineage>
        <taxon>Eukaryota</taxon>
        <taxon>Viridiplantae</taxon>
        <taxon>Streptophyta</taxon>
        <taxon>Embryophyta</taxon>
        <taxon>Tracheophyta</taxon>
        <taxon>Spermatophyta</taxon>
        <taxon>Magnoliopsida</taxon>
        <taxon>eudicotyledons</taxon>
        <taxon>Gunneridae</taxon>
        <taxon>Pentapetalae</taxon>
        <taxon>asterids</taxon>
        <taxon>campanulids</taxon>
        <taxon>Asterales</taxon>
        <taxon>Asteraceae</taxon>
        <taxon>Asteroideae</taxon>
        <taxon>Anthemideae</taxon>
        <taxon>Anthemidinae</taxon>
        <taxon>Tanacetum</taxon>
    </lineage>
</organism>
<evidence type="ECO:0000313" key="1">
    <source>
        <dbReference type="EMBL" id="GFC88365.1"/>
    </source>
</evidence>
<name>A0A699RQM6_TANCI</name>
<protein>
    <submittedName>
        <fullName evidence="1">Uncharacterized protein</fullName>
    </submittedName>
</protein>
<dbReference type="EMBL" id="BKCJ011115158">
    <property type="protein sequence ID" value="GFC88365.1"/>
    <property type="molecule type" value="Genomic_DNA"/>
</dbReference>
<gene>
    <name evidence="1" type="ORF">Tci_860335</name>
</gene>
<sequence length="132" mass="15367">EANLKKIADEMLRQRCTSGDEHQYHIDQMKNFLKSNIVWESHKEILVSPHPKKTTPLVLSCQRDHEAPTLSPINQDLLYLKKGNSGPKKIVLSLHKFLAVVFNDDDIKERTSRWVNKCVKKFNPYARYGVEH</sequence>
<dbReference type="AlphaFoldDB" id="A0A699RQM6"/>
<proteinExistence type="predicted"/>
<comment type="caution">
    <text evidence="1">The sequence shown here is derived from an EMBL/GenBank/DDBJ whole genome shotgun (WGS) entry which is preliminary data.</text>
</comment>
<feature type="non-terminal residue" evidence="1">
    <location>
        <position position="1"/>
    </location>
</feature>
<accession>A0A699RQM6</accession>
<reference evidence="1" key="1">
    <citation type="journal article" date="2019" name="Sci. Rep.">
        <title>Draft genome of Tanacetum cinerariifolium, the natural source of mosquito coil.</title>
        <authorList>
            <person name="Yamashiro T."/>
            <person name="Shiraishi A."/>
            <person name="Satake H."/>
            <person name="Nakayama K."/>
        </authorList>
    </citation>
    <scope>NUCLEOTIDE SEQUENCE</scope>
</reference>